<dbReference type="EMBL" id="QGMK01000095">
    <property type="protein sequence ID" value="TVY84315.1"/>
    <property type="molecule type" value="Genomic_DNA"/>
</dbReference>
<protein>
    <submittedName>
        <fullName evidence="4">Candidapepsin-6</fullName>
    </submittedName>
</protein>
<gene>
    <name evidence="4" type="primary">SAP6</name>
    <name evidence="4" type="ORF">LSUE1_G001087</name>
</gene>
<dbReference type="GO" id="GO:0004190">
    <property type="term" value="F:aspartic-type endopeptidase activity"/>
    <property type="evidence" value="ECO:0007669"/>
    <property type="project" value="InterPro"/>
</dbReference>
<evidence type="ECO:0000256" key="1">
    <source>
        <dbReference type="ARBA" id="ARBA00007447"/>
    </source>
</evidence>
<proteinExistence type="inferred from homology"/>
<feature type="domain" description="Peptidase A1" evidence="3">
    <location>
        <begin position="30"/>
        <end position="382"/>
    </location>
</feature>
<dbReference type="GO" id="GO:0006508">
    <property type="term" value="P:proteolysis"/>
    <property type="evidence" value="ECO:0007669"/>
    <property type="project" value="InterPro"/>
</dbReference>
<dbReference type="Gene3D" id="2.40.70.10">
    <property type="entry name" value="Acid Proteases"/>
    <property type="match status" value="2"/>
</dbReference>
<evidence type="ECO:0000313" key="5">
    <source>
        <dbReference type="Proteomes" id="UP000469558"/>
    </source>
</evidence>
<dbReference type="Proteomes" id="UP000469558">
    <property type="component" value="Unassembled WGS sequence"/>
</dbReference>
<dbReference type="InterPro" id="IPR001461">
    <property type="entry name" value="Aspartic_peptidase_A1"/>
</dbReference>
<dbReference type="OrthoDB" id="4074350at2759"/>
<dbReference type="InterPro" id="IPR021109">
    <property type="entry name" value="Peptidase_aspartic_dom_sf"/>
</dbReference>
<feature type="transmembrane region" description="Helical" evidence="2">
    <location>
        <begin position="413"/>
        <end position="436"/>
    </location>
</feature>
<dbReference type="SUPFAM" id="SSF50630">
    <property type="entry name" value="Acid proteases"/>
    <property type="match status" value="1"/>
</dbReference>
<dbReference type="PANTHER" id="PTHR47965">
    <property type="entry name" value="ASPARTYL PROTEASE-RELATED"/>
    <property type="match status" value="1"/>
</dbReference>
<dbReference type="InterPro" id="IPR033121">
    <property type="entry name" value="PEPTIDASE_A1"/>
</dbReference>
<keyword evidence="2" id="KW-1133">Transmembrane helix</keyword>
<dbReference type="PROSITE" id="PS51767">
    <property type="entry name" value="PEPTIDASE_A1"/>
    <property type="match status" value="1"/>
</dbReference>
<dbReference type="GO" id="GO:0031505">
    <property type="term" value="P:fungal-type cell wall organization"/>
    <property type="evidence" value="ECO:0007669"/>
    <property type="project" value="TreeGrafter"/>
</dbReference>
<dbReference type="AlphaFoldDB" id="A0A8T9CEV1"/>
<dbReference type="PANTHER" id="PTHR47965:SF101">
    <property type="entry name" value="HYPOTHETICAL ASPARTYL PROTEASE (EUROFUNG)-RELATED"/>
    <property type="match status" value="1"/>
</dbReference>
<dbReference type="PRINTS" id="PR00792">
    <property type="entry name" value="PEPSIN"/>
</dbReference>
<evidence type="ECO:0000256" key="2">
    <source>
        <dbReference type="SAM" id="Phobius"/>
    </source>
</evidence>
<dbReference type="InterPro" id="IPR034164">
    <property type="entry name" value="Pepsin-like_dom"/>
</dbReference>
<keyword evidence="2" id="KW-0812">Transmembrane</keyword>
<evidence type="ECO:0000259" key="3">
    <source>
        <dbReference type="PROSITE" id="PS51767"/>
    </source>
</evidence>
<keyword evidence="2" id="KW-0472">Membrane</keyword>
<comment type="similarity">
    <text evidence="1">Belongs to the peptidase A1 family.</text>
</comment>
<dbReference type="Pfam" id="PF00026">
    <property type="entry name" value="Asp"/>
    <property type="match status" value="1"/>
</dbReference>
<sequence length="544" mass="59385">MWRDKRSTILPVPFSWSPSQAFEGNDGAWSTFVVRIGEPDQDFHVLISTAGQETWVPVVDGCLPTDPSNCGALRGVLPFNNQYSGGLQVNSSLTWDPISLYELGLEENLNVTGNGEYGFDTVGLELANSGGLTLKHQIVAGVPDKDFLFGVFGLGPKPTNFTNGFNEPQPSFMWSLKNQSMIPSISYGYTAGAPYRLKKVLGSLTLGGYDAARFIPNNLTFPFSTDDSRVLTVGVQTIMASNTLRGVMSLLPVGILALIDSTVPEIWLPESACTIFEQAFGLQFDPHTNLYLVNDTVHTALQTLNPSVTFKLGNTISGGPTINIELPYNAFDLQASWPIYPNATNYFPLRRAANDTQYTIGRTFLQEAYVVVDYERSNFSVSQALFSDNTTSQIVAIYPTATPHSGSSLGKGALIGIIVAAVVVVLLLATGGYVFYRVAKKKRERAREAQPDRSELARVIAASQGTNDMQGIYEAFAPKPTELGDNRRVSELQGAKPVILHSRSTSELEGVRLDHELSGEEARVELPAEDVSAYRMNRAQRTTE</sequence>
<evidence type="ECO:0000313" key="4">
    <source>
        <dbReference type="EMBL" id="TVY84315.1"/>
    </source>
</evidence>
<dbReference type="CDD" id="cd05471">
    <property type="entry name" value="pepsin_like"/>
    <property type="match status" value="1"/>
</dbReference>
<reference evidence="4 5" key="1">
    <citation type="submission" date="2018-05" db="EMBL/GenBank/DDBJ databases">
        <title>Genome sequencing and assembly of the regulated plant pathogen Lachnellula willkommii and related sister species for the development of diagnostic species identification markers.</title>
        <authorList>
            <person name="Giroux E."/>
            <person name="Bilodeau G."/>
        </authorList>
    </citation>
    <scope>NUCLEOTIDE SEQUENCE [LARGE SCALE GENOMIC DNA]</scope>
    <source>
        <strain evidence="4 5">CBS 268.59</strain>
    </source>
</reference>
<name>A0A8T9CEV1_9HELO</name>
<keyword evidence="5" id="KW-1185">Reference proteome</keyword>
<dbReference type="GO" id="GO:0009277">
    <property type="term" value="C:fungal-type cell wall"/>
    <property type="evidence" value="ECO:0007669"/>
    <property type="project" value="TreeGrafter"/>
</dbReference>
<dbReference type="GO" id="GO:0005576">
    <property type="term" value="C:extracellular region"/>
    <property type="evidence" value="ECO:0007669"/>
    <property type="project" value="TreeGrafter"/>
</dbReference>
<accession>A0A8T9CEV1</accession>
<organism evidence="4 5">
    <name type="scientific">Lachnellula suecica</name>
    <dbReference type="NCBI Taxonomy" id="602035"/>
    <lineage>
        <taxon>Eukaryota</taxon>
        <taxon>Fungi</taxon>
        <taxon>Dikarya</taxon>
        <taxon>Ascomycota</taxon>
        <taxon>Pezizomycotina</taxon>
        <taxon>Leotiomycetes</taxon>
        <taxon>Helotiales</taxon>
        <taxon>Lachnaceae</taxon>
        <taxon>Lachnellula</taxon>
    </lineage>
</organism>
<comment type="caution">
    <text evidence="4">The sequence shown here is derived from an EMBL/GenBank/DDBJ whole genome shotgun (WGS) entry which is preliminary data.</text>
</comment>